<evidence type="ECO:0008006" key="4">
    <source>
        <dbReference type="Google" id="ProtNLM"/>
    </source>
</evidence>
<dbReference type="EMBL" id="DF973557">
    <property type="protein sequence ID" value="GAU34475.1"/>
    <property type="molecule type" value="Genomic_DNA"/>
</dbReference>
<dbReference type="OrthoDB" id="690068at2759"/>
<organism evidence="2 3">
    <name type="scientific">Trifolium subterraneum</name>
    <name type="common">Subterranean clover</name>
    <dbReference type="NCBI Taxonomy" id="3900"/>
    <lineage>
        <taxon>Eukaryota</taxon>
        <taxon>Viridiplantae</taxon>
        <taxon>Streptophyta</taxon>
        <taxon>Embryophyta</taxon>
        <taxon>Tracheophyta</taxon>
        <taxon>Spermatophyta</taxon>
        <taxon>Magnoliopsida</taxon>
        <taxon>eudicotyledons</taxon>
        <taxon>Gunneridae</taxon>
        <taxon>Pentapetalae</taxon>
        <taxon>rosids</taxon>
        <taxon>fabids</taxon>
        <taxon>Fabales</taxon>
        <taxon>Fabaceae</taxon>
        <taxon>Papilionoideae</taxon>
        <taxon>50 kb inversion clade</taxon>
        <taxon>NPAAA clade</taxon>
        <taxon>Hologalegina</taxon>
        <taxon>IRL clade</taxon>
        <taxon>Trifolieae</taxon>
        <taxon>Trifolium</taxon>
    </lineage>
</organism>
<sequence>MDKASVLGEAIRYLKQMEEKVNVLEEEKKRKKSVESVVIVKKSQISSNDVEDSSSDNTTYDETLPEIEARFCDRSVLIRLHCLKSQGVIEKTISEIEKLHLKVINSSALTFGNFTLDITIIAQMDVGFCMTLKDLVRKLRSAYSSFM</sequence>
<dbReference type="Proteomes" id="UP000242715">
    <property type="component" value="Unassembled WGS sequence"/>
</dbReference>
<keyword evidence="1" id="KW-0175">Coiled coil</keyword>
<keyword evidence="3" id="KW-1185">Reference proteome</keyword>
<evidence type="ECO:0000313" key="3">
    <source>
        <dbReference type="Proteomes" id="UP000242715"/>
    </source>
</evidence>
<dbReference type="InterPro" id="IPR052610">
    <property type="entry name" value="bHLH_transcription_regulator"/>
</dbReference>
<protein>
    <recommendedName>
        <fullName evidence="4">BHLH domain-containing protein</fullName>
    </recommendedName>
</protein>
<dbReference type="PANTHER" id="PTHR45959:SF70">
    <property type="entry name" value="SYMBIOTIC AMMONIUM TRANSPORTER"/>
    <property type="match status" value="1"/>
</dbReference>
<gene>
    <name evidence="2" type="ORF">TSUD_387870</name>
</gene>
<feature type="coiled-coil region" evidence="1">
    <location>
        <begin position="7"/>
        <end position="34"/>
    </location>
</feature>
<dbReference type="AlphaFoldDB" id="A0A2Z6NF02"/>
<evidence type="ECO:0000256" key="1">
    <source>
        <dbReference type="SAM" id="Coils"/>
    </source>
</evidence>
<accession>A0A2Z6NF02</accession>
<name>A0A2Z6NF02_TRISU</name>
<dbReference type="PANTHER" id="PTHR45959">
    <property type="entry name" value="BHLH TRANSCRIPTION FACTOR"/>
    <property type="match status" value="1"/>
</dbReference>
<evidence type="ECO:0000313" key="2">
    <source>
        <dbReference type="EMBL" id="GAU34475.1"/>
    </source>
</evidence>
<reference evidence="3" key="1">
    <citation type="journal article" date="2017" name="Front. Plant Sci.">
        <title>Climate Clever Clovers: New Paradigm to Reduce the Environmental Footprint of Ruminants by Breeding Low Methanogenic Forages Utilizing Haplotype Variation.</title>
        <authorList>
            <person name="Kaur P."/>
            <person name="Appels R."/>
            <person name="Bayer P.E."/>
            <person name="Keeble-Gagnere G."/>
            <person name="Wang J."/>
            <person name="Hirakawa H."/>
            <person name="Shirasawa K."/>
            <person name="Vercoe P."/>
            <person name="Stefanova K."/>
            <person name="Durmic Z."/>
            <person name="Nichols P."/>
            <person name="Revell C."/>
            <person name="Isobe S.N."/>
            <person name="Edwards D."/>
            <person name="Erskine W."/>
        </authorList>
    </citation>
    <scope>NUCLEOTIDE SEQUENCE [LARGE SCALE GENOMIC DNA]</scope>
    <source>
        <strain evidence="3">cv. Daliak</strain>
    </source>
</reference>
<proteinExistence type="predicted"/>